<dbReference type="EC" id="2.4.1.-" evidence="4"/>
<evidence type="ECO:0000256" key="4">
    <source>
        <dbReference type="RuleBase" id="RU362057"/>
    </source>
</evidence>
<dbReference type="AlphaFoldDB" id="A0A899JYH9"/>
<feature type="domain" description="Glycosyltransferase N-terminal" evidence="5">
    <location>
        <begin position="9"/>
        <end position="47"/>
    </location>
</feature>
<dbReference type="InterPro" id="IPR002213">
    <property type="entry name" value="UDP_glucos_trans"/>
</dbReference>
<dbReference type="Pfam" id="PF00201">
    <property type="entry name" value="UDPGT"/>
    <property type="match status" value="1"/>
</dbReference>
<sequence>MVEKEMSSKIHILAIPFPLQGHINPIVQFSKLLNSRGIKVTLVTTATLCSMLMQTQTGSIAIESAPDVSVDETECKDPIDLFIKSFQASISSSFRPIVEKMENSGCPVNFIACDVNMPWMLDLTHQLGLKGMAISTQSAAVAALFYHFQQGKIKLPPEEGETISLPLFPKMAESDLPSSIYAPELYPPLLQLVLSQNRSFLIADWLFFNTFDMLEDEILSWMANQWKIKTIGPMIPSKYLEHKLDDDKDYGICLFKPADDDISTQWLDSKDPASVVYVSFGSLANLQQNQVQEIASGLANSQCNFLWVVRASEETKLPANFLEEIKDRGLIVNWCSQLEVLAHQAVGCFLTHCGWNSTLEALSLGVPMVAMPLWADQPTNAKFIADIWQVGVRVKAGEKGIVSKGEVQRCIKEVLAGQNRRTLQENALKWKKLSNEAINGGSSEKNFEEFISELYKTVSSSL</sequence>
<keyword evidence="3" id="KW-0328">Glycosyltransferase</keyword>
<reference evidence="6" key="2">
    <citation type="journal article" date="2021" name="Zhongguo Zhong Yao Za Zhi">
        <title>[Cloning and functional analysis of caffeic acid and rosmarinic acid glycosyltransferases from Arnebia euchroma].</title>
        <authorList>
            <person name="Wang R.S."/>
            <person name="Wang S."/>
            <person name="Liang J.W."/>
            <person name="Li T."/>
            <person name="Zhou L."/>
            <person name="Zhan Z.L."/>
            <person name="Wan X.F."/>
            <person name="Kang C.Z."/>
            <person name="Guo L.P."/>
        </authorList>
    </citation>
    <scope>NUCLEOTIDE SEQUENCE</scope>
    <source>
        <strain evidence="6">AeUGT_07</strain>
    </source>
</reference>
<dbReference type="InterPro" id="IPR058980">
    <property type="entry name" value="Glyco_transf_N"/>
</dbReference>
<dbReference type="InterPro" id="IPR035595">
    <property type="entry name" value="UDP_glycos_trans_CS"/>
</dbReference>
<dbReference type="GO" id="GO:0080043">
    <property type="term" value="F:quercetin 3-O-glucosyltransferase activity"/>
    <property type="evidence" value="ECO:0007669"/>
    <property type="project" value="TreeGrafter"/>
</dbReference>
<dbReference type="FunFam" id="3.40.50.2000:FF:000019">
    <property type="entry name" value="Glycosyltransferase"/>
    <property type="match status" value="1"/>
</dbReference>
<dbReference type="PANTHER" id="PTHR11926">
    <property type="entry name" value="GLUCOSYL/GLUCURONOSYL TRANSFERASES"/>
    <property type="match status" value="1"/>
</dbReference>
<evidence type="ECO:0000256" key="3">
    <source>
        <dbReference type="RuleBase" id="RU003718"/>
    </source>
</evidence>
<evidence type="ECO:0000256" key="1">
    <source>
        <dbReference type="ARBA" id="ARBA00009995"/>
    </source>
</evidence>
<keyword evidence="2 3" id="KW-0808">Transferase</keyword>
<dbReference type="Gene3D" id="3.40.50.2000">
    <property type="entry name" value="Glycogen Phosphorylase B"/>
    <property type="match status" value="2"/>
</dbReference>
<evidence type="ECO:0000259" key="5">
    <source>
        <dbReference type="Pfam" id="PF26168"/>
    </source>
</evidence>
<dbReference type="CDD" id="cd03784">
    <property type="entry name" value="GT1_Gtf-like"/>
    <property type="match status" value="1"/>
</dbReference>
<evidence type="ECO:0000256" key="2">
    <source>
        <dbReference type="ARBA" id="ARBA00022679"/>
    </source>
</evidence>
<dbReference type="PROSITE" id="PS00375">
    <property type="entry name" value="UDPGT"/>
    <property type="match status" value="1"/>
</dbReference>
<dbReference type="GO" id="GO:0080044">
    <property type="term" value="F:quercetin 7-O-glucosyltransferase activity"/>
    <property type="evidence" value="ECO:0007669"/>
    <property type="project" value="TreeGrafter"/>
</dbReference>
<dbReference type="Pfam" id="PF26168">
    <property type="entry name" value="Glyco_transf_N"/>
    <property type="match status" value="1"/>
</dbReference>
<evidence type="ECO:0000313" key="6">
    <source>
        <dbReference type="EMBL" id="QSM19615.1"/>
    </source>
</evidence>
<dbReference type="SUPFAM" id="SSF53756">
    <property type="entry name" value="UDP-Glycosyltransferase/glycogen phosphorylase"/>
    <property type="match status" value="1"/>
</dbReference>
<accession>A0A899JYH9</accession>
<proteinExistence type="evidence at transcript level"/>
<dbReference type="PANTHER" id="PTHR11926:SF1560">
    <property type="entry name" value="UDP-GLYCOSYLTRANSFERASE 74E1-RELATED"/>
    <property type="match status" value="1"/>
</dbReference>
<dbReference type="EMBL" id="MT571511">
    <property type="protein sequence ID" value="QSM19615.1"/>
    <property type="molecule type" value="mRNA"/>
</dbReference>
<protein>
    <recommendedName>
        <fullName evidence="4">Glycosyltransferase</fullName>
        <ecNumber evidence="4">2.4.1.-</ecNumber>
    </recommendedName>
</protein>
<name>A0A899JYH9_ARNEU</name>
<comment type="similarity">
    <text evidence="1 3">Belongs to the UDP-glycosyltransferase family.</text>
</comment>
<reference evidence="6" key="1">
    <citation type="submission" date="2020-06" db="EMBL/GenBank/DDBJ databases">
        <authorList>
            <person name="Cordes E.H."/>
            <person name="Lee P."/>
            <person name="Wang R."/>
            <person name="Huang N."/>
            <person name="Shaffer C.D."/>
            <person name="Weston-Hafer K.A."/>
            <person name="Garlena R.A."/>
            <person name="Russell D.A."/>
            <person name="Pope W.H."/>
            <person name="Jacobs-Sera D."/>
            <person name="Hatfull G.F."/>
        </authorList>
    </citation>
    <scope>NUCLEOTIDE SEQUENCE</scope>
    <source>
        <strain evidence="6">AeUGT_07</strain>
    </source>
</reference>
<organism evidence="6">
    <name type="scientific">Arnebia euchroma</name>
    <name type="common">Pink arnebia</name>
    <name type="synonym">Lithospermum euchromon</name>
    <dbReference type="NCBI Taxonomy" id="373122"/>
    <lineage>
        <taxon>Eukaryota</taxon>
        <taxon>Viridiplantae</taxon>
        <taxon>Streptophyta</taxon>
        <taxon>Embryophyta</taxon>
        <taxon>Tracheophyta</taxon>
        <taxon>Spermatophyta</taxon>
        <taxon>Magnoliopsida</taxon>
        <taxon>eudicotyledons</taxon>
        <taxon>Gunneridae</taxon>
        <taxon>Pentapetalae</taxon>
        <taxon>asterids</taxon>
        <taxon>lamiids</taxon>
        <taxon>Boraginales</taxon>
        <taxon>Boraginaceae</taxon>
        <taxon>Boraginoideae</taxon>
        <taxon>Lithospermeae</taxon>
        <taxon>Arnebia</taxon>
    </lineage>
</organism>